<comment type="caution">
    <text evidence="3">The sequence shown here is derived from an EMBL/GenBank/DDBJ whole genome shotgun (WGS) entry which is preliminary data.</text>
</comment>
<proteinExistence type="predicted"/>
<accession>A0A1S2VP41</accession>
<keyword evidence="2" id="KW-0732">Signal</keyword>
<name>A0A1S2VP41_9BACT</name>
<feature type="signal peptide" evidence="2">
    <location>
        <begin position="1"/>
        <end position="17"/>
    </location>
</feature>
<organism evidence="3 4">
    <name type="scientific">Arsenicibacter rosenii</name>
    <dbReference type="NCBI Taxonomy" id="1750698"/>
    <lineage>
        <taxon>Bacteria</taxon>
        <taxon>Pseudomonadati</taxon>
        <taxon>Bacteroidota</taxon>
        <taxon>Cytophagia</taxon>
        <taxon>Cytophagales</taxon>
        <taxon>Spirosomataceae</taxon>
        <taxon>Arsenicibacter</taxon>
    </lineage>
</organism>
<dbReference type="InterPro" id="IPR009599">
    <property type="entry name" value="DUF1207"/>
</dbReference>
<feature type="chain" id="PRO_5010193237" description="DUF1207 domain-containing protein" evidence="2">
    <location>
        <begin position="18"/>
        <end position="570"/>
    </location>
</feature>
<evidence type="ECO:0000313" key="4">
    <source>
        <dbReference type="Proteomes" id="UP000181790"/>
    </source>
</evidence>
<evidence type="ECO:0000256" key="1">
    <source>
        <dbReference type="SAM" id="MobiDB-lite"/>
    </source>
</evidence>
<feature type="compositionally biased region" description="Basic and acidic residues" evidence="1">
    <location>
        <begin position="150"/>
        <end position="214"/>
    </location>
</feature>
<evidence type="ECO:0008006" key="5">
    <source>
        <dbReference type="Google" id="ProtNLM"/>
    </source>
</evidence>
<feature type="compositionally biased region" description="Low complexity" evidence="1">
    <location>
        <begin position="136"/>
        <end position="147"/>
    </location>
</feature>
<dbReference type="EMBL" id="MORL01000002">
    <property type="protein sequence ID" value="OIN60547.1"/>
    <property type="molecule type" value="Genomic_DNA"/>
</dbReference>
<dbReference type="Pfam" id="PF06727">
    <property type="entry name" value="DUF1207"/>
    <property type="match status" value="1"/>
</dbReference>
<protein>
    <recommendedName>
        <fullName evidence="5">DUF1207 domain-containing protein</fullName>
    </recommendedName>
</protein>
<keyword evidence="4" id="KW-1185">Reference proteome</keyword>
<evidence type="ECO:0000256" key="2">
    <source>
        <dbReference type="SAM" id="SignalP"/>
    </source>
</evidence>
<dbReference type="AlphaFoldDB" id="A0A1S2VP41"/>
<gene>
    <name evidence="3" type="ORF">BLX24_06550</name>
</gene>
<feature type="region of interest" description="Disordered" evidence="1">
    <location>
        <begin position="66"/>
        <end position="297"/>
    </location>
</feature>
<dbReference type="Proteomes" id="UP000181790">
    <property type="component" value="Unassembled WGS sequence"/>
</dbReference>
<feature type="compositionally biased region" description="Basic and acidic residues" evidence="1">
    <location>
        <begin position="66"/>
        <end position="108"/>
    </location>
</feature>
<feature type="compositionally biased region" description="Low complexity" evidence="1">
    <location>
        <begin position="284"/>
        <end position="296"/>
    </location>
</feature>
<sequence>MSCVIALTVFSATMAMAQSTTQPASATVPLGPNGKPLTPAEIRLREKQAKWIEEQRRYKAEMAELQRRAQVEQAEKERKKKEKEEAKAREKQEREAAKLAKQQKETEKAVTPVTEPKPATPARTPVSAPAATGPVSAASPFSTISSSNEAEEKRLAKEKKEAEELARKQAKEAERERERQQKEADRIARQQAKEAERTKAAQTKQLDEQQRRQASEAGQTNAARQKAAQATAEQQRQQTLEAERLKAEQAKQTRLAEEKTRRQAEEAERTRNKEAKKVTEAPKPDATAEAAATVPESIQSSSVKAEFLPRGHLFAPITLDPLEAQTYLSVLPVFVIDGNRYDGAYVPFSFGFGKPFYRWPTKKGRAAEVGLDIASFTQFEVYRDENDVQRRQIVNNDYKVSIFYNLRSGRNSWRFRGYHLSSHLGDDYLIRNQINYRTPNPVNYELLDVTYSRDVQKLDGMRYYVNVGYGLRKPEERRKISAQAGFYYRKPNPASGAVKFVRPVAGIDLKMWQQNDFRPGIHFAAGIELGKSTNNSLSFLIESYTGFRPYSQYESQQIQWVGLGVYLNPF</sequence>
<feature type="compositionally biased region" description="Low complexity" evidence="1">
    <location>
        <begin position="219"/>
        <end position="240"/>
    </location>
</feature>
<reference evidence="3 4" key="1">
    <citation type="submission" date="2016-10" db="EMBL/GenBank/DDBJ databases">
        <title>Arsenicibacter rosenii gen. nov., sp. nov., an efficient arsenic-methylating bacterium isolated from an arsenic-contaminated paddy soil.</title>
        <authorList>
            <person name="Huang K."/>
        </authorList>
    </citation>
    <scope>NUCLEOTIDE SEQUENCE [LARGE SCALE GENOMIC DNA]</scope>
    <source>
        <strain evidence="3 4">SM-1</strain>
    </source>
</reference>
<feature type="compositionally biased region" description="Basic and acidic residues" evidence="1">
    <location>
        <begin position="241"/>
        <end position="283"/>
    </location>
</feature>
<evidence type="ECO:0000313" key="3">
    <source>
        <dbReference type="EMBL" id="OIN60547.1"/>
    </source>
</evidence>